<comment type="caution">
    <text evidence="2">The sequence shown here is derived from an EMBL/GenBank/DDBJ whole genome shotgun (WGS) entry which is preliminary data.</text>
</comment>
<dbReference type="EMBL" id="CM026432">
    <property type="protein sequence ID" value="KAG0557480.1"/>
    <property type="molecule type" value="Genomic_DNA"/>
</dbReference>
<proteinExistence type="predicted"/>
<evidence type="ECO:0000256" key="1">
    <source>
        <dbReference type="SAM" id="SignalP"/>
    </source>
</evidence>
<dbReference type="Proteomes" id="UP000822688">
    <property type="component" value="Chromosome 11"/>
</dbReference>
<accession>A0A8T0GEL1</accession>
<reference evidence="2 3" key="1">
    <citation type="submission" date="2020-06" db="EMBL/GenBank/DDBJ databases">
        <title>WGS assembly of Ceratodon purpureus strain R40.</title>
        <authorList>
            <person name="Carey S.B."/>
            <person name="Jenkins J."/>
            <person name="Shu S."/>
            <person name="Lovell J.T."/>
            <person name="Sreedasyam A."/>
            <person name="Maumus F."/>
            <person name="Tiley G.P."/>
            <person name="Fernandez-Pozo N."/>
            <person name="Barry K."/>
            <person name="Chen C."/>
            <person name="Wang M."/>
            <person name="Lipzen A."/>
            <person name="Daum C."/>
            <person name="Saski C.A."/>
            <person name="Payton A.C."/>
            <person name="Mcbreen J.C."/>
            <person name="Conrad R.E."/>
            <person name="Kollar L.M."/>
            <person name="Olsson S."/>
            <person name="Huttunen S."/>
            <person name="Landis J.B."/>
            <person name="Wickett N.J."/>
            <person name="Johnson M.G."/>
            <person name="Rensing S.A."/>
            <person name="Grimwood J."/>
            <person name="Schmutz J."/>
            <person name="Mcdaniel S.F."/>
        </authorList>
    </citation>
    <scope>NUCLEOTIDE SEQUENCE [LARGE SCALE GENOMIC DNA]</scope>
    <source>
        <strain evidence="2 3">R40</strain>
    </source>
</reference>
<protein>
    <submittedName>
        <fullName evidence="2">Uncharacterized protein</fullName>
    </submittedName>
</protein>
<feature type="chain" id="PRO_5035791732" evidence="1">
    <location>
        <begin position="22"/>
        <end position="52"/>
    </location>
</feature>
<name>A0A8T0GEL1_CERPU</name>
<organism evidence="2 3">
    <name type="scientific">Ceratodon purpureus</name>
    <name type="common">Fire moss</name>
    <name type="synonym">Dicranum purpureum</name>
    <dbReference type="NCBI Taxonomy" id="3225"/>
    <lineage>
        <taxon>Eukaryota</taxon>
        <taxon>Viridiplantae</taxon>
        <taxon>Streptophyta</taxon>
        <taxon>Embryophyta</taxon>
        <taxon>Bryophyta</taxon>
        <taxon>Bryophytina</taxon>
        <taxon>Bryopsida</taxon>
        <taxon>Dicranidae</taxon>
        <taxon>Pseudoditrichales</taxon>
        <taxon>Ditrichaceae</taxon>
        <taxon>Ceratodon</taxon>
    </lineage>
</organism>
<sequence length="52" mass="5867">MCIVSLSLSCLVFSFLQGLTCFPISLVQCDRWSALDFRSIEILILIFIPRSA</sequence>
<gene>
    <name evidence="2" type="ORF">KC19_11G134000</name>
</gene>
<feature type="signal peptide" evidence="1">
    <location>
        <begin position="1"/>
        <end position="21"/>
    </location>
</feature>
<keyword evidence="3" id="KW-1185">Reference proteome</keyword>
<evidence type="ECO:0000313" key="2">
    <source>
        <dbReference type="EMBL" id="KAG0557480.1"/>
    </source>
</evidence>
<keyword evidence="1" id="KW-0732">Signal</keyword>
<evidence type="ECO:0000313" key="3">
    <source>
        <dbReference type="Proteomes" id="UP000822688"/>
    </source>
</evidence>
<dbReference type="AlphaFoldDB" id="A0A8T0GEL1"/>